<dbReference type="KEGG" id="pzh:CX676_17490"/>
<feature type="domain" description="EamA" evidence="7">
    <location>
        <begin position="15"/>
        <end position="148"/>
    </location>
</feature>
<dbReference type="SUPFAM" id="SSF103481">
    <property type="entry name" value="Multidrug resistance efflux transporter EmrE"/>
    <property type="match status" value="2"/>
</dbReference>
<evidence type="ECO:0000256" key="6">
    <source>
        <dbReference type="SAM" id="Phobius"/>
    </source>
</evidence>
<evidence type="ECO:0000313" key="8">
    <source>
        <dbReference type="EMBL" id="AUH65725.1"/>
    </source>
</evidence>
<dbReference type="EMBL" id="CP025430">
    <property type="protein sequence ID" value="AUH65725.1"/>
    <property type="molecule type" value="Genomic_DNA"/>
</dbReference>
<feature type="transmembrane region" description="Helical" evidence="6">
    <location>
        <begin position="84"/>
        <end position="101"/>
    </location>
</feature>
<keyword evidence="3 6" id="KW-0812">Transmembrane</keyword>
<evidence type="ECO:0000256" key="1">
    <source>
        <dbReference type="ARBA" id="ARBA00004141"/>
    </source>
</evidence>
<accession>A0A2H5F2E6</accession>
<gene>
    <name evidence="8" type="ORF">CX676_17490</name>
</gene>
<dbReference type="GO" id="GO:0016020">
    <property type="term" value="C:membrane"/>
    <property type="evidence" value="ECO:0007669"/>
    <property type="project" value="UniProtKB-SubCell"/>
</dbReference>
<dbReference type="Proteomes" id="UP000234530">
    <property type="component" value="Chromosome"/>
</dbReference>
<feature type="transmembrane region" description="Helical" evidence="6">
    <location>
        <begin position="224"/>
        <end position="245"/>
    </location>
</feature>
<proteinExistence type="inferred from homology"/>
<comment type="similarity">
    <text evidence="2">Belongs to the drug/metabolite transporter (DMT) superfamily. 10 TMS drug/metabolite exporter (DME) (TC 2.A.7.3) family.</text>
</comment>
<reference evidence="8 9" key="1">
    <citation type="journal article" date="2013" name="Antonie Van Leeuwenhoek">
        <title>Paracoccus zhejiangensis sp. nov., isolated from activated sludge in wastewater-treatment system.</title>
        <authorList>
            <person name="Wu Z.G."/>
            <person name="Zhang D.F."/>
            <person name="Liu Y.L."/>
            <person name="Wang F."/>
            <person name="Jiang X."/>
            <person name="Li C."/>
            <person name="Li S.P."/>
            <person name="Hong Q."/>
            <person name="Li W.J."/>
        </authorList>
    </citation>
    <scope>NUCLEOTIDE SEQUENCE [LARGE SCALE GENOMIC DNA]</scope>
    <source>
        <strain evidence="8 9">J6</strain>
    </source>
</reference>
<dbReference type="OrthoDB" id="8478503at2"/>
<feature type="domain" description="EamA" evidence="7">
    <location>
        <begin position="165"/>
        <end position="295"/>
    </location>
</feature>
<feature type="transmembrane region" description="Helical" evidence="6">
    <location>
        <begin position="107"/>
        <end position="125"/>
    </location>
</feature>
<evidence type="ECO:0000256" key="2">
    <source>
        <dbReference type="ARBA" id="ARBA00009853"/>
    </source>
</evidence>
<dbReference type="PANTHER" id="PTHR22911">
    <property type="entry name" value="ACYL-MALONYL CONDENSING ENZYME-RELATED"/>
    <property type="match status" value="1"/>
</dbReference>
<dbReference type="AlphaFoldDB" id="A0A2H5F2E6"/>
<feature type="transmembrane region" description="Helical" evidence="6">
    <location>
        <begin position="164"/>
        <end position="184"/>
    </location>
</feature>
<name>A0A2H5F2E6_9RHOB</name>
<evidence type="ECO:0000256" key="3">
    <source>
        <dbReference type="ARBA" id="ARBA00022692"/>
    </source>
</evidence>
<comment type="subcellular location">
    <subcellularLocation>
        <location evidence="1">Membrane</location>
        <topology evidence="1">Multi-pass membrane protein</topology>
    </subcellularLocation>
</comment>
<dbReference type="PANTHER" id="PTHR22911:SF6">
    <property type="entry name" value="SOLUTE CARRIER FAMILY 35 MEMBER G1"/>
    <property type="match status" value="1"/>
</dbReference>
<evidence type="ECO:0000256" key="5">
    <source>
        <dbReference type="ARBA" id="ARBA00023136"/>
    </source>
</evidence>
<evidence type="ECO:0000313" key="9">
    <source>
        <dbReference type="Proteomes" id="UP000234530"/>
    </source>
</evidence>
<keyword evidence="5 6" id="KW-0472">Membrane</keyword>
<dbReference type="InterPro" id="IPR000620">
    <property type="entry name" value="EamA_dom"/>
</dbReference>
<dbReference type="InterPro" id="IPR037185">
    <property type="entry name" value="EmrE-like"/>
</dbReference>
<dbReference type="Pfam" id="PF00892">
    <property type="entry name" value="EamA"/>
    <property type="match status" value="2"/>
</dbReference>
<keyword evidence="4 6" id="KW-1133">Transmembrane helix</keyword>
<evidence type="ECO:0000259" key="7">
    <source>
        <dbReference type="Pfam" id="PF00892"/>
    </source>
</evidence>
<feature type="transmembrane region" description="Helical" evidence="6">
    <location>
        <begin position="46"/>
        <end position="63"/>
    </location>
</feature>
<keyword evidence="9" id="KW-1185">Reference proteome</keyword>
<feature type="transmembrane region" description="Helical" evidence="6">
    <location>
        <begin position="252"/>
        <end position="272"/>
    </location>
</feature>
<dbReference type="RefSeq" id="WP_101753698.1">
    <property type="nucleotide sequence ID" value="NZ_CP025430.1"/>
</dbReference>
<feature type="transmembrane region" description="Helical" evidence="6">
    <location>
        <begin position="132"/>
        <end position="152"/>
    </location>
</feature>
<feature type="transmembrane region" description="Helical" evidence="6">
    <location>
        <begin position="278"/>
        <end position="296"/>
    </location>
</feature>
<organism evidence="8 9">
    <name type="scientific">Paracoccus zhejiangensis</name>
    <dbReference type="NCBI Taxonomy" id="1077935"/>
    <lineage>
        <taxon>Bacteria</taxon>
        <taxon>Pseudomonadati</taxon>
        <taxon>Pseudomonadota</taxon>
        <taxon>Alphaproteobacteria</taxon>
        <taxon>Rhodobacterales</taxon>
        <taxon>Paracoccaceae</taxon>
        <taxon>Paracoccus</taxon>
    </lineage>
</organism>
<feature type="transmembrane region" description="Helical" evidence="6">
    <location>
        <begin position="12"/>
        <end position="34"/>
    </location>
</feature>
<feature type="transmembrane region" description="Helical" evidence="6">
    <location>
        <begin position="196"/>
        <end position="218"/>
    </location>
</feature>
<sequence length="316" mass="33251">MGRRAAGVSRVNPLRGILLKLGSVTIFVLMAALIKATADEVPPGEQVFFRSLFAIPVILIWLMRRGELSSGLRTSRPMGHVFRGLMGTAAMGLGFAGLGLLPLPEVTAIGFAAPLLTVIFAAMFLGEDVRAFRLATVALGLIGVLVVLSPRLGQVGDGLSTAQTLGAVITLMGAMCAALAQIFIRKLVQEESTSAIVFWFSITATVLALVTLPFGWVVPSPGTAALLVLAGLMGGVGQILLTSAYRFADASLVAPFDYAAMLFALAIGYGVFGEVPTLTMLIGAAIVIAAGFLIIWREHRLGLERSRQRKAMTPQG</sequence>
<protein>
    <submittedName>
        <fullName evidence="8">EamA family transporter</fullName>
    </submittedName>
</protein>
<evidence type="ECO:0000256" key="4">
    <source>
        <dbReference type="ARBA" id="ARBA00022989"/>
    </source>
</evidence>